<dbReference type="Gene3D" id="2.60.120.330">
    <property type="entry name" value="B-lactam Antibiotic, Isopenicillin N Synthase, Chain"/>
    <property type="match status" value="1"/>
</dbReference>
<dbReference type="Proteomes" id="UP000515151">
    <property type="component" value="Chromosome 5"/>
</dbReference>
<dbReference type="InterPro" id="IPR027443">
    <property type="entry name" value="IPNS-like_sf"/>
</dbReference>
<evidence type="ECO:0000256" key="4">
    <source>
        <dbReference type="ARBA" id="ARBA00023002"/>
    </source>
</evidence>
<protein>
    <submittedName>
        <fullName evidence="10">1-aminocyclopropane-1-carboxylate oxidase homolog 1-like isoform X1</fullName>
    </submittedName>
</protein>
<sequence length="442" mass="49422">MAIVGWHAGETQRQRGGGERKLVGTCSIGFQTCKRKMSIAGTSDPMGGNRATSDRYQELKSFDESKAGVKGLVDSGIVNIPRIFIRPPDEVEADEAEESLQYTVPVVDLGDLSSRRAETVSAVLEAARDVGFFQVVNHGIPVRFLEEMLAVTRAFHELPRDVKVRYYSREQNGKVKLDSNFDLYESKFANWRDTLFCVMGPDPLDPEELPPVCRDMYGKYSKEVQALGVTLFKLLSEALGLKPDYLADIDCPKGHAILGHYYPACPEPELTLGTSGHWDPDFLTILLQDSIGGLQFRYQNHWIDVPPVPGALVVNIGDLLQGKPMFSLQLISNDLFKSVEHRVLASKVGPRISIACFFTFYDYPTTRGSCCSNRLAGRYEFVGICRHLPLLDKILCFIISMLCIAILPYMYKARAIAVTAMLVKVSICCTVSHRVVVWYYVR</sequence>
<name>A0A6P8E1F2_PUNGR</name>
<evidence type="ECO:0000256" key="2">
    <source>
        <dbReference type="ARBA" id="ARBA00008056"/>
    </source>
</evidence>
<feature type="transmembrane region" description="Helical" evidence="7">
    <location>
        <begin position="390"/>
        <end position="409"/>
    </location>
</feature>
<dbReference type="AlphaFoldDB" id="A0A6P8E1F2"/>
<keyword evidence="5 6" id="KW-0408">Iron</keyword>
<comment type="cofactor">
    <cofactor evidence="1">
        <name>Fe cation</name>
        <dbReference type="ChEBI" id="CHEBI:24875"/>
    </cofactor>
</comment>
<dbReference type="PANTHER" id="PTHR10209">
    <property type="entry name" value="OXIDOREDUCTASE, 2OG-FE II OXYGENASE FAMILY PROTEIN"/>
    <property type="match status" value="1"/>
</dbReference>
<evidence type="ECO:0000259" key="8">
    <source>
        <dbReference type="PROSITE" id="PS51471"/>
    </source>
</evidence>
<evidence type="ECO:0000256" key="5">
    <source>
        <dbReference type="ARBA" id="ARBA00023004"/>
    </source>
</evidence>
<keyword evidence="4 6" id="KW-0560">Oxidoreductase</keyword>
<dbReference type="GeneID" id="116209706"/>
<evidence type="ECO:0000313" key="9">
    <source>
        <dbReference type="Proteomes" id="UP000515151"/>
    </source>
</evidence>
<keyword evidence="3 6" id="KW-0479">Metal-binding</keyword>
<feature type="domain" description="Fe2OG dioxygenase" evidence="8">
    <location>
        <begin position="253"/>
        <end position="361"/>
    </location>
</feature>
<organism evidence="9 10">
    <name type="scientific">Punica granatum</name>
    <name type="common">Pomegranate</name>
    <dbReference type="NCBI Taxonomy" id="22663"/>
    <lineage>
        <taxon>Eukaryota</taxon>
        <taxon>Viridiplantae</taxon>
        <taxon>Streptophyta</taxon>
        <taxon>Embryophyta</taxon>
        <taxon>Tracheophyta</taxon>
        <taxon>Spermatophyta</taxon>
        <taxon>Magnoliopsida</taxon>
        <taxon>eudicotyledons</taxon>
        <taxon>Gunneridae</taxon>
        <taxon>Pentapetalae</taxon>
        <taxon>rosids</taxon>
        <taxon>malvids</taxon>
        <taxon>Myrtales</taxon>
        <taxon>Lythraceae</taxon>
        <taxon>Punica</taxon>
    </lineage>
</organism>
<dbReference type="FunFam" id="2.60.120.330:FF:000005">
    <property type="entry name" value="1-aminocyclopropane-1-carboxylate oxidase homolog 1"/>
    <property type="match status" value="1"/>
</dbReference>
<keyword evidence="7" id="KW-1133">Transmembrane helix</keyword>
<reference evidence="10" key="2">
    <citation type="submission" date="2025-08" db="UniProtKB">
        <authorList>
            <consortium name="RefSeq"/>
        </authorList>
    </citation>
    <scope>IDENTIFICATION</scope>
    <source>
        <tissue evidence="10">Leaf</tissue>
    </source>
</reference>
<dbReference type="GO" id="GO:0051213">
    <property type="term" value="F:dioxygenase activity"/>
    <property type="evidence" value="ECO:0007669"/>
    <property type="project" value="UniProtKB-ARBA"/>
</dbReference>
<comment type="similarity">
    <text evidence="2 6">Belongs to the iron/ascorbate-dependent oxidoreductase family.</text>
</comment>
<keyword evidence="9" id="KW-1185">Reference proteome</keyword>
<proteinExistence type="inferred from homology"/>
<gene>
    <name evidence="10" type="primary">LOC116209706</name>
</gene>
<dbReference type="Pfam" id="PF14226">
    <property type="entry name" value="DIOX_N"/>
    <property type="match status" value="1"/>
</dbReference>
<dbReference type="PANTHER" id="PTHR10209:SF776">
    <property type="entry name" value="2OG-FE(II) OXYGENASE FAMILY OXIDOREDUCTASE"/>
    <property type="match status" value="1"/>
</dbReference>
<keyword evidence="7" id="KW-0812">Transmembrane</keyword>
<dbReference type="SUPFAM" id="SSF51197">
    <property type="entry name" value="Clavaminate synthase-like"/>
    <property type="match status" value="1"/>
</dbReference>
<reference evidence="9" key="1">
    <citation type="journal article" date="2020" name="Plant Biotechnol. J.">
        <title>The pomegranate (Punica granatum L.) draft genome dissects genetic divergence between soft- and hard-seeded cultivars.</title>
        <authorList>
            <person name="Luo X."/>
            <person name="Li H."/>
            <person name="Wu Z."/>
            <person name="Yao W."/>
            <person name="Zhao P."/>
            <person name="Cao D."/>
            <person name="Yu H."/>
            <person name="Li K."/>
            <person name="Poudel K."/>
            <person name="Zhao D."/>
            <person name="Zhang F."/>
            <person name="Xia X."/>
            <person name="Chen L."/>
            <person name="Wang Q."/>
            <person name="Jing D."/>
            <person name="Cao S."/>
        </authorList>
    </citation>
    <scope>NUCLEOTIDE SEQUENCE [LARGE SCALE GENOMIC DNA]</scope>
    <source>
        <strain evidence="9">cv. Tunisia</strain>
    </source>
</reference>
<dbReference type="RefSeq" id="XP_031399301.1">
    <property type="nucleotide sequence ID" value="XM_031543441.1"/>
</dbReference>
<evidence type="ECO:0000256" key="6">
    <source>
        <dbReference type="RuleBase" id="RU003682"/>
    </source>
</evidence>
<dbReference type="PROSITE" id="PS51471">
    <property type="entry name" value="FE2OG_OXY"/>
    <property type="match status" value="1"/>
</dbReference>
<dbReference type="GO" id="GO:0046872">
    <property type="term" value="F:metal ion binding"/>
    <property type="evidence" value="ECO:0007669"/>
    <property type="project" value="UniProtKB-KW"/>
</dbReference>
<evidence type="ECO:0000256" key="3">
    <source>
        <dbReference type="ARBA" id="ARBA00022723"/>
    </source>
</evidence>
<dbReference type="OrthoDB" id="288590at2759"/>
<dbReference type="Pfam" id="PF03171">
    <property type="entry name" value="2OG-FeII_Oxy"/>
    <property type="match status" value="1"/>
</dbReference>
<evidence type="ECO:0000256" key="7">
    <source>
        <dbReference type="SAM" id="Phobius"/>
    </source>
</evidence>
<evidence type="ECO:0000313" key="10">
    <source>
        <dbReference type="RefSeq" id="XP_031399301.1"/>
    </source>
</evidence>
<accession>A0A6P8E1F2</accession>
<keyword evidence="7" id="KW-0472">Membrane</keyword>
<evidence type="ECO:0000256" key="1">
    <source>
        <dbReference type="ARBA" id="ARBA00001962"/>
    </source>
</evidence>
<dbReference type="InterPro" id="IPR026992">
    <property type="entry name" value="DIOX_N"/>
</dbReference>
<dbReference type="InterPro" id="IPR005123">
    <property type="entry name" value="Oxoglu/Fe-dep_dioxygenase_dom"/>
</dbReference>
<dbReference type="InterPro" id="IPR044861">
    <property type="entry name" value="IPNS-like_FE2OG_OXY"/>
</dbReference>